<accession>A0ABP0JLH1</accession>
<gene>
    <name evidence="1" type="ORF">SCF082_LOCUS12693</name>
</gene>
<proteinExistence type="predicted"/>
<comment type="caution">
    <text evidence="1">The sequence shown here is derived from an EMBL/GenBank/DDBJ whole genome shotgun (WGS) entry which is preliminary data.</text>
</comment>
<evidence type="ECO:0000313" key="1">
    <source>
        <dbReference type="EMBL" id="CAK9015285.1"/>
    </source>
</evidence>
<dbReference type="EMBL" id="CAXAMM010007779">
    <property type="protein sequence ID" value="CAK9015285.1"/>
    <property type="molecule type" value="Genomic_DNA"/>
</dbReference>
<keyword evidence="2" id="KW-1185">Reference proteome</keyword>
<protein>
    <submittedName>
        <fullName evidence="1">Uncharacterized protein</fullName>
    </submittedName>
</protein>
<dbReference type="Proteomes" id="UP001642464">
    <property type="component" value="Unassembled WGS sequence"/>
</dbReference>
<sequence>MVLDNDCVPLQRSWCLFELLQTRYVAPKLKSGYEATGGAVNRSKGLLLCTPNGVLQWGNAHVDTVVRLAEKVGEIRSSALEGRARSGEPAPWGVGDGGTVAPID</sequence>
<organism evidence="1 2">
    <name type="scientific">Durusdinium trenchii</name>
    <dbReference type="NCBI Taxonomy" id="1381693"/>
    <lineage>
        <taxon>Eukaryota</taxon>
        <taxon>Sar</taxon>
        <taxon>Alveolata</taxon>
        <taxon>Dinophyceae</taxon>
        <taxon>Suessiales</taxon>
        <taxon>Symbiodiniaceae</taxon>
        <taxon>Durusdinium</taxon>
    </lineage>
</organism>
<reference evidence="1 2" key="1">
    <citation type="submission" date="2024-02" db="EMBL/GenBank/DDBJ databases">
        <authorList>
            <person name="Chen Y."/>
            <person name="Shah S."/>
            <person name="Dougan E. K."/>
            <person name="Thang M."/>
            <person name="Chan C."/>
        </authorList>
    </citation>
    <scope>NUCLEOTIDE SEQUENCE [LARGE SCALE GENOMIC DNA]</scope>
</reference>
<evidence type="ECO:0000313" key="2">
    <source>
        <dbReference type="Proteomes" id="UP001642464"/>
    </source>
</evidence>
<name>A0ABP0JLH1_9DINO</name>